<evidence type="ECO:0000259" key="3">
    <source>
        <dbReference type="SMART" id="SM00470"/>
    </source>
</evidence>
<dbReference type="AlphaFoldDB" id="A0A5C7W2F3"/>
<sequence>MSEVKDPSQKPSTGKAAAKKSAATQPETSQKPKRPPLREFARQSLLDGAAAHSAAIVDLPVDSHNLIARDIAVDLIDPSPYQPRKEFDPEYIEGLAKSIDERGLITPIEIRPKGGNRYELVCGECRLMSHKVLKKSFIKAHVVNISDEESSARALAENLNRKNLTDFEVFLSITKHREQFGNATQNHEVLGLGRTEYFRLMSFDALPGPVILLLESRPGLLSGAAAEAYKTYASQLVKEKRIEQTTIDRTVKTVIQGAIDSKETRLKNLAAAVEALLFPKEFKARPKALKTEDGKTFGDIVRSGKYLKVKIEAEKLTDDKIEKLETFLKQLHSEE</sequence>
<gene>
    <name evidence="4" type="ORF">E6Q69_10130</name>
</gene>
<comment type="caution">
    <text evidence="4">The sequence shown here is derived from an EMBL/GenBank/DDBJ whole genome shotgun (WGS) entry which is preliminary data.</text>
</comment>
<proteinExistence type="inferred from homology"/>
<evidence type="ECO:0000313" key="4">
    <source>
        <dbReference type="EMBL" id="TXI31946.1"/>
    </source>
</evidence>
<dbReference type="InterPro" id="IPR003115">
    <property type="entry name" value="ParB_N"/>
</dbReference>
<dbReference type="SUPFAM" id="SSF110849">
    <property type="entry name" value="ParB/Sulfiredoxin"/>
    <property type="match status" value="1"/>
</dbReference>
<evidence type="ECO:0000313" key="5">
    <source>
        <dbReference type="Proteomes" id="UP000321110"/>
    </source>
</evidence>
<dbReference type="InterPro" id="IPR036086">
    <property type="entry name" value="ParB/Sulfiredoxin_sf"/>
</dbReference>
<reference evidence="4 5" key="1">
    <citation type="submission" date="2018-09" db="EMBL/GenBank/DDBJ databases">
        <title>Metagenome Assembled Genomes from an Advanced Water Purification Facility.</title>
        <authorList>
            <person name="Stamps B.W."/>
            <person name="Spear J.R."/>
        </authorList>
    </citation>
    <scope>NUCLEOTIDE SEQUENCE [LARGE SCALE GENOMIC DNA]</scope>
    <source>
        <strain evidence="4">Bin_52_1</strain>
    </source>
</reference>
<dbReference type="Proteomes" id="UP000321110">
    <property type="component" value="Unassembled WGS sequence"/>
</dbReference>
<accession>A0A5C7W2F3</accession>
<dbReference type="GO" id="GO:0007059">
    <property type="term" value="P:chromosome segregation"/>
    <property type="evidence" value="ECO:0007669"/>
    <property type="project" value="TreeGrafter"/>
</dbReference>
<dbReference type="PANTHER" id="PTHR33375">
    <property type="entry name" value="CHROMOSOME-PARTITIONING PROTEIN PARB-RELATED"/>
    <property type="match status" value="1"/>
</dbReference>
<organism evidence="4 5">
    <name type="scientific">Aquipseudomonas alcaligenes</name>
    <name type="common">Pseudomonas alcaligenes</name>
    <dbReference type="NCBI Taxonomy" id="43263"/>
    <lineage>
        <taxon>Bacteria</taxon>
        <taxon>Pseudomonadati</taxon>
        <taxon>Pseudomonadota</taxon>
        <taxon>Gammaproteobacteria</taxon>
        <taxon>Pseudomonadales</taxon>
        <taxon>Pseudomonadaceae</taxon>
        <taxon>Aquipseudomonas</taxon>
    </lineage>
</organism>
<dbReference type="InterPro" id="IPR004437">
    <property type="entry name" value="ParB/RepB/Spo0J"/>
</dbReference>
<evidence type="ECO:0000256" key="1">
    <source>
        <dbReference type="ARBA" id="ARBA00006295"/>
    </source>
</evidence>
<name>A0A5C7W2F3_AQUAC</name>
<dbReference type="InterPro" id="IPR050336">
    <property type="entry name" value="Chromosome_partition/occlusion"/>
</dbReference>
<dbReference type="Pfam" id="PF02195">
    <property type="entry name" value="ParB_N"/>
    <property type="match status" value="1"/>
</dbReference>
<evidence type="ECO:0000256" key="2">
    <source>
        <dbReference type="SAM" id="MobiDB-lite"/>
    </source>
</evidence>
<dbReference type="Gene3D" id="3.90.1530.10">
    <property type="entry name" value="Conserved hypothetical protein from pyrococcus furiosus pfu- 392566-001, ParB domain"/>
    <property type="match status" value="1"/>
</dbReference>
<dbReference type="GO" id="GO:0005694">
    <property type="term" value="C:chromosome"/>
    <property type="evidence" value="ECO:0007669"/>
    <property type="project" value="TreeGrafter"/>
</dbReference>
<dbReference type="SMART" id="SM00470">
    <property type="entry name" value="ParB"/>
    <property type="match status" value="1"/>
</dbReference>
<protein>
    <submittedName>
        <fullName evidence="4">ParB/RepB/Spo0J family partition protein</fullName>
    </submittedName>
</protein>
<dbReference type="GO" id="GO:0003677">
    <property type="term" value="F:DNA binding"/>
    <property type="evidence" value="ECO:0007669"/>
    <property type="project" value="InterPro"/>
</dbReference>
<dbReference type="NCBIfam" id="TIGR00180">
    <property type="entry name" value="parB_part"/>
    <property type="match status" value="1"/>
</dbReference>
<comment type="similarity">
    <text evidence="1">Belongs to the ParB family.</text>
</comment>
<feature type="region of interest" description="Disordered" evidence="2">
    <location>
        <begin position="1"/>
        <end position="37"/>
    </location>
</feature>
<feature type="domain" description="ParB-like N-terminal" evidence="3">
    <location>
        <begin position="69"/>
        <end position="159"/>
    </location>
</feature>
<dbReference type="EMBL" id="SSFO01000168">
    <property type="protein sequence ID" value="TXI31946.1"/>
    <property type="molecule type" value="Genomic_DNA"/>
</dbReference>
<dbReference type="PANTHER" id="PTHR33375:SF1">
    <property type="entry name" value="CHROMOSOME-PARTITIONING PROTEIN PARB-RELATED"/>
    <property type="match status" value="1"/>
</dbReference>